<dbReference type="InterPro" id="IPR010080">
    <property type="entry name" value="Thioester_reductase-like_dom"/>
</dbReference>
<evidence type="ECO:0000256" key="2">
    <source>
        <dbReference type="ARBA" id="ARBA00022553"/>
    </source>
</evidence>
<dbReference type="InterPro" id="IPR014031">
    <property type="entry name" value="Ketoacyl_synth_C"/>
</dbReference>
<dbReference type="GO" id="GO:0071770">
    <property type="term" value="P:DIM/DIP cell wall layer assembly"/>
    <property type="evidence" value="ECO:0007669"/>
    <property type="project" value="TreeGrafter"/>
</dbReference>
<dbReference type="EMBL" id="KF585133">
    <property type="protein sequence ID" value="AHA12079.1"/>
    <property type="molecule type" value="Genomic_DNA"/>
</dbReference>
<dbReference type="GO" id="GO:0005886">
    <property type="term" value="C:plasma membrane"/>
    <property type="evidence" value="ECO:0007669"/>
    <property type="project" value="TreeGrafter"/>
</dbReference>
<dbReference type="FunFam" id="3.40.366.10:FF:000002">
    <property type="entry name" value="Probable polyketide synthase 2"/>
    <property type="match status" value="1"/>
</dbReference>
<dbReference type="PANTHER" id="PTHR43775:SF51">
    <property type="entry name" value="INACTIVE PHENOLPHTHIOCEROL SYNTHESIS POLYKETIDE SYNTHASE TYPE I PKS1-RELATED"/>
    <property type="match status" value="1"/>
</dbReference>
<dbReference type="NCBIfam" id="TIGR01746">
    <property type="entry name" value="Thioester-redct"/>
    <property type="match status" value="1"/>
</dbReference>
<evidence type="ECO:0000256" key="5">
    <source>
        <dbReference type="ARBA" id="ARBA00023268"/>
    </source>
</evidence>
<dbReference type="SUPFAM" id="SSF47336">
    <property type="entry name" value="ACP-like"/>
    <property type="match status" value="1"/>
</dbReference>
<keyword evidence="6" id="KW-0012">Acyltransferase</keyword>
<dbReference type="SMART" id="SM00827">
    <property type="entry name" value="PKS_AT"/>
    <property type="match status" value="1"/>
</dbReference>
<dbReference type="InterPro" id="IPR014030">
    <property type="entry name" value="Ketoacyl_synth_N"/>
</dbReference>
<dbReference type="GO" id="GO:0004312">
    <property type="term" value="F:fatty acid synthase activity"/>
    <property type="evidence" value="ECO:0007669"/>
    <property type="project" value="TreeGrafter"/>
</dbReference>
<dbReference type="Pfam" id="PF00109">
    <property type="entry name" value="ketoacyl-synt"/>
    <property type="match status" value="1"/>
</dbReference>
<dbReference type="GO" id="GO:0033068">
    <property type="term" value="P:macrolide biosynthetic process"/>
    <property type="evidence" value="ECO:0007669"/>
    <property type="project" value="UniProtKB-ARBA"/>
</dbReference>
<dbReference type="InterPro" id="IPR009081">
    <property type="entry name" value="PP-bd_ACP"/>
</dbReference>
<reference evidence="10" key="1">
    <citation type="journal article" date="2013" name="J. Am. Chem. Soc.">
        <title>Flavin-linked oxidase catalyzes pyrrolizine formation of dichloropyrrole-containing polyketide extender unit in chlorizidine a.</title>
        <authorList>
            <person name="Mantovani S.M."/>
            <person name="Moore B.S."/>
        </authorList>
    </citation>
    <scope>NUCLEOTIDE SEQUENCE</scope>
    <source>
        <strain evidence="10">CNH-287</strain>
    </source>
</reference>
<keyword evidence="5" id="KW-0511">Multifunctional enzyme</keyword>
<dbReference type="Gene3D" id="1.10.1200.10">
    <property type="entry name" value="ACP-like"/>
    <property type="match status" value="1"/>
</dbReference>
<organism evidence="10">
    <name type="scientific">Streptomyces sp. CNH287</name>
    <dbReference type="NCBI Taxonomy" id="1288082"/>
    <lineage>
        <taxon>Bacteria</taxon>
        <taxon>Bacillati</taxon>
        <taxon>Actinomycetota</taxon>
        <taxon>Actinomycetes</taxon>
        <taxon>Kitasatosporales</taxon>
        <taxon>Streptomycetaceae</taxon>
        <taxon>Streptomyces</taxon>
    </lineage>
</organism>
<dbReference type="Gene3D" id="3.40.47.10">
    <property type="match status" value="1"/>
</dbReference>
<dbReference type="PANTHER" id="PTHR43775">
    <property type="entry name" value="FATTY ACID SYNTHASE"/>
    <property type="match status" value="1"/>
</dbReference>
<dbReference type="SMART" id="SM00823">
    <property type="entry name" value="PKS_PP"/>
    <property type="match status" value="1"/>
</dbReference>
<evidence type="ECO:0000256" key="4">
    <source>
        <dbReference type="ARBA" id="ARBA00023194"/>
    </source>
</evidence>
<evidence type="ECO:0000256" key="1">
    <source>
        <dbReference type="ARBA" id="ARBA00022450"/>
    </source>
</evidence>
<keyword evidence="1" id="KW-0596">Phosphopantetheine</keyword>
<reference evidence="10" key="2">
    <citation type="submission" date="2013-08" db="EMBL/GenBank/DDBJ databases">
        <authorList>
            <person name="Moraes Mantovani S."/>
            <person name="Moore B.S."/>
        </authorList>
    </citation>
    <scope>NUCLEOTIDE SEQUENCE</scope>
    <source>
        <strain evidence="10">CNH-287</strain>
    </source>
</reference>
<dbReference type="CDD" id="cd05235">
    <property type="entry name" value="SDR_e1"/>
    <property type="match status" value="1"/>
</dbReference>
<name>U6A1Z6_9ACTN</name>
<dbReference type="PROSITE" id="PS50075">
    <property type="entry name" value="CARRIER"/>
    <property type="match status" value="1"/>
</dbReference>
<feature type="compositionally biased region" description="Basic and acidic residues" evidence="7">
    <location>
        <begin position="1056"/>
        <end position="1074"/>
    </location>
</feature>
<gene>
    <name evidence="10" type="primary">clz7</name>
</gene>
<evidence type="ECO:0000313" key="10">
    <source>
        <dbReference type="EMBL" id="AHA12079.1"/>
    </source>
</evidence>
<dbReference type="Pfam" id="PF02801">
    <property type="entry name" value="Ketoacyl-synt_C"/>
    <property type="match status" value="1"/>
</dbReference>
<dbReference type="SUPFAM" id="SSF51735">
    <property type="entry name" value="NAD(P)-binding Rossmann-fold domains"/>
    <property type="match status" value="1"/>
</dbReference>
<dbReference type="CDD" id="cd00833">
    <property type="entry name" value="PKS"/>
    <property type="match status" value="1"/>
</dbReference>
<dbReference type="OrthoDB" id="5478077at2"/>
<dbReference type="InterPro" id="IPR020806">
    <property type="entry name" value="PKS_PP-bd"/>
</dbReference>
<dbReference type="Gene3D" id="3.40.366.10">
    <property type="entry name" value="Malonyl-Coenzyme A Acyl Carrier Protein, domain 2"/>
    <property type="match status" value="1"/>
</dbReference>
<evidence type="ECO:0000259" key="9">
    <source>
        <dbReference type="PROSITE" id="PS52004"/>
    </source>
</evidence>
<dbReference type="InterPro" id="IPR036736">
    <property type="entry name" value="ACP-like_sf"/>
</dbReference>
<dbReference type="SUPFAM" id="SSF52151">
    <property type="entry name" value="FabD/lysophospholipase-like"/>
    <property type="match status" value="1"/>
</dbReference>
<dbReference type="SUPFAM" id="SSF53901">
    <property type="entry name" value="Thiolase-like"/>
    <property type="match status" value="1"/>
</dbReference>
<dbReference type="Pfam" id="PF00698">
    <property type="entry name" value="Acyl_transf_1"/>
    <property type="match status" value="1"/>
</dbReference>
<keyword evidence="4" id="KW-0045">Antibiotic biosynthesis</keyword>
<feature type="region of interest" description="Disordered" evidence="7">
    <location>
        <begin position="1039"/>
        <end position="1077"/>
    </location>
</feature>
<dbReference type="GO" id="GO:0031177">
    <property type="term" value="F:phosphopantetheine binding"/>
    <property type="evidence" value="ECO:0007669"/>
    <property type="project" value="InterPro"/>
</dbReference>
<dbReference type="GO" id="GO:0006633">
    <property type="term" value="P:fatty acid biosynthetic process"/>
    <property type="evidence" value="ECO:0007669"/>
    <property type="project" value="TreeGrafter"/>
</dbReference>
<dbReference type="SMART" id="SM00825">
    <property type="entry name" value="PKS_KS"/>
    <property type="match status" value="1"/>
</dbReference>
<keyword evidence="3" id="KW-0808">Transferase</keyword>
<dbReference type="InterPro" id="IPR016039">
    <property type="entry name" value="Thiolase-like"/>
</dbReference>
<evidence type="ECO:0000256" key="3">
    <source>
        <dbReference type="ARBA" id="ARBA00022679"/>
    </source>
</evidence>
<dbReference type="InterPro" id="IPR050091">
    <property type="entry name" value="PKS_NRPS_Biosynth_Enz"/>
</dbReference>
<dbReference type="Pfam" id="PF16197">
    <property type="entry name" value="KAsynt_C_assoc"/>
    <property type="match status" value="1"/>
</dbReference>
<accession>U6A1Z6</accession>
<evidence type="ECO:0000256" key="7">
    <source>
        <dbReference type="SAM" id="MobiDB-lite"/>
    </source>
</evidence>
<dbReference type="Pfam" id="PF07993">
    <property type="entry name" value="NAD_binding_4"/>
    <property type="match status" value="1"/>
</dbReference>
<evidence type="ECO:0000256" key="6">
    <source>
        <dbReference type="ARBA" id="ARBA00023315"/>
    </source>
</evidence>
<evidence type="ECO:0000259" key="8">
    <source>
        <dbReference type="PROSITE" id="PS50075"/>
    </source>
</evidence>
<dbReference type="InterPro" id="IPR016035">
    <property type="entry name" value="Acyl_Trfase/lysoPLipase"/>
</dbReference>
<dbReference type="Gene3D" id="3.40.50.720">
    <property type="entry name" value="NAD(P)-binding Rossmann-like Domain"/>
    <property type="match status" value="1"/>
</dbReference>
<feature type="domain" description="Carrier" evidence="8">
    <location>
        <begin position="956"/>
        <end position="1033"/>
    </location>
</feature>
<dbReference type="InterPro" id="IPR014043">
    <property type="entry name" value="Acyl_transferase_dom"/>
</dbReference>
<dbReference type="Gene3D" id="3.30.70.3290">
    <property type="match status" value="1"/>
</dbReference>
<feature type="domain" description="Ketosynthase family 3 (KS3)" evidence="9">
    <location>
        <begin position="33"/>
        <end position="459"/>
    </location>
</feature>
<dbReference type="FunFam" id="3.40.47.10:FF:000019">
    <property type="entry name" value="Polyketide synthase type I"/>
    <property type="match status" value="1"/>
</dbReference>
<protein>
    <submittedName>
        <fullName evidence="10">Polyketide synthase type 1</fullName>
    </submittedName>
</protein>
<dbReference type="InterPro" id="IPR016036">
    <property type="entry name" value="Malonyl_transacylase_ACP-bd"/>
</dbReference>
<sequence length="1432" mass="151206">MTASDTDDRARLARALDTIAGLRGRLEQRERAAEPVAIIGMGCRFPGGANSPDDYWRVLREGVDAVTRFPAERGDADAVYDADPEAPGKAYCVDGGFVDQVDSFDASLFGISPTEAVAMDPQQRIALEVAWEALEGAGIAPDSLEGSATGVFIGASTNDYVRLRQQTADIEDVDPYQLMGEPAFLAGRLSYHFGLRGPSHVVDTACSSSLMAAHLATQSLRRGECDLALAGGVNLMLTPYGFVLVSKAGAIAPDGRCKAFDASADGYGRGEGCGVVVLKRLSDALADGDRIAAVIHGSAVNHDGRSSGISVPNGMAQQEVIRAALADAGVAPGTLDYVEAHGTGTMLGDPIELRALEAVLGAGRPDDRRMYVGSVKTNIGHLEAAAGVAGLMKLALSLRHREIPPSLHFTQPNPNVDWDALHIDVPTKATEWRAGEDIRYAGVSSFGVSGTNVHLVLGEAPAPAPDAAPAPAARPHELLPLSAKSDAALRELARRYSARLADGPAAELGAVCRSAATGRATLPHRLAVVAGSTGELRERLDRFVSGTRDPGVSSRRVATRATAKVAFLFTGQGTQYPDMGRGLYDTEPVFREAMDRCAELLRPHLDKPLLDVVYGSGEDAALIDRTEYTQPALFSVEYALYELWRSWGVRPSAVVGHSVGEYVAACVAGVFSLADATKLIAARARLMQSLSEPGAMVTVPLTEAEAAAEVAKTGGRAAIAAVNGDEDIVLSGAKDAIQSVVDRLKKLGLPARWLRVSHAFHSPLVEPVLEELRAVAASVEFGAPTLPLISNLTAEEATAETMSDPDYWVRHAREAVRFRDSMRTLDRKGYTTYLECGPGRTLLSMGAHAVSEPGRDSWISSLRRSTTDGDQIRQALAELYVLGVPVDWQGLYAGGSRERVELPTYALQRERYWYQDDAATGASGAAADAAGAAAARTERPAGSPLLGSLAGAAAADRPAQVAHYLRAMLATALWTPADEIDGAADLHELGADSLLVMQVVTACRNDLLITLSPRELFHRPTIEQWADFITDRVEREHELPGAGERATASADIDWSDPERLKEEGGLDPDIRPGEPMRGSWRAPEAVLLTGATGFVGAHLLARLLEATDAAVHCLVRCTDPAEGLERVRANAARYLPQWREEDTARLVIVPGDLAKTRFGLSDTAFDELAQTVGSIYHAGAETSPTSTYEQLRAVNVGGTQEIVRLACRGPLKAINHVSTHTIWGTAPEPGTVRAEDGDLADAGRLGDGYCQSKWAAETVISKARLRHIPVNVYRLGQVAGDSTTGSGPADGSLATLLRAHVTAGTAGTGAGADGVDVTPVDYAARALVHIATTAEAYGSDFHLVNPRPVTGAELLAQLRRRGWPVAAANGASGGGTPSEAGTVYRTDALQAALEGSGISCPAPDDALFDTYLDQLVESGLIESADGTAGAGR</sequence>
<dbReference type="InterPro" id="IPR013120">
    <property type="entry name" value="FAR_NAD-bd"/>
</dbReference>
<proteinExistence type="predicted"/>
<dbReference type="PROSITE" id="PS52004">
    <property type="entry name" value="KS3_2"/>
    <property type="match status" value="1"/>
</dbReference>
<dbReference type="InterPro" id="IPR020841">
    <property type="entry name" value="PKS_Beta-ketoAc_synthase_dom"/>
</dbReference>
<dbReference type="InterPro" id="IPR032821">
    <property type="entry name" value="PKS_assoc"/>
</dbReference>
<keyword evidence="2" id="KW-0597">Phosphoprotein</keyword>
<dbReference type="SUPFAM" id="SSF55048">
    <property type="entry name" value="Probable ACP-binding domain of malonyl-CoA ACP transacylase"/>
    <property type="match status" value="1"/>
</dbReference>
<dbReference type="GO" id="GO:0005737">
    <property type="term" value="C:cytoplasm"/>
    <property type="evidence" value="ECO:0007669"/>
    <property type="project" value="TreeGrafter"/>
</dbReference>
<dbReference type="Pfam" id="PF00550">
    <property type="entry name" value="PP-binding"/>
    <property type="match status" value="1"/>
</dbReference>
<dbReference type="InterPro" id="IPR036291">
    <property type="entry name" value="NAD(P)-bd_dom_sf"/>
</dbReference>
<dbReference type="InterPro" id="IPR001227">
    <property type="entry name" value="Ac_transferase_dom_sf"/>
</dbReference>